<evidence type="ECO:0000313" key="3">
    <source>
        <dbReference type="EMBL" id="TEY32550.1"/>
    </source>
</evidence>
<reference evidence="3 4" key="1">
    <citation type="submission" date="2017-11" db="EMBL/GenBank/DDBJ databases">
        <title>Comparative genomics of Botrytis spp.</title>
        <authorList>
            <person name="Valero-Jimenez C.A."/>
            <person name="Tapia P."/>
            <person name="Veloso J."/>
            <person name="Silva-Moreno E."/>
            <person name="Staats M."/>
            <person name="Valdes J.H."/>
            <person name="Van Kan J.A.L."/>
        </authorList>
    </citation>
    <scope>NUCLEOTIDE SEQUENCE [LARGE SCALE GENOMIC DNA]</scope>
    <source>
        <strain evidence="3 4">MUCL2830</strain>
    </source>
</reference>
<feature type="domain" description="TauD/TfdA-like" evidence="2">
    <location>
        <begin position="106"/>
        <end position="291"/>
    </location>
</feature>
<evidence type="ECO:0000256" key="1">
    <source>
        <dbReference type="ARBA" id="ARBA00023002"/>
    </source>
</evidence>
<dbReference type="InterPro" id="IPR042098">
    <property type="entry name" value="TauD-like_sf"/>
</dbReference>
<evidence type="ECO:0000313" key="4">
    <source>
        <dbReference type="Proteomes" id="UP000297299"/>
    </source>
</evidence>
<gene>
    <name evidence="3" type="ORF">BOTCAL_0727g00010</name>
</gene>
<organism evidence="3 4">
    <name type="scientific">Botryotinia calthae</name>
    <dbReference type="NCBI Taxonomy" id="38488"/>
    <lineage>
        <taxon>Eukaryota</taxon>
        <taxon>Fungi</taxon>
        <taxon>Dikarya</taxon>
        <taxon>Ascomycota</taxon>
        <taxon>Pezizomycotina</taxon>
        <taxon>Leotiomycetes</taxon>
        <taxon>Helotiales</taxon>
        <taxon>Sclerotiniaceae</taxon>
        <taxon>Botryotinia</taxon>
    </lineage>
</organism>
<dbReference type="GO" id="GO:0016491">
    <property type="term" value="F:oxidoreductase activity"/>
    <property type="evidence" value="ECO:0007669"/>
    <property type="project" value="UniProtKB-KW"/>
</dbReference>
<evidence type="ECO:0000259" key="2">
    <source>
        <dbReference type="Pfam" id="PF02668"/>
    </source>
</evidence>
<dbReference type="Pfam" id="PF02668">
    <property type="entry name" value="TauD"/>
    <property type="match status" value="1"/>
</dbReference>
<comment type="caution">
    <text evidence="3">The sequence shown here is derived from an EMBL/GenBank/DDBJ whole genome shotgun (WGS) entry which is preliminary data.</text>
</comment>
<protein>
    <recommendedName>
        <fullName evidence="2">TauD/TfdA-like domain-containing protein</fullName>
    </recommendedName>
</protein>
<dbReference type="EMBL" id="PHWZ01000723">
    <property type="protein sequence ID" value="TEY32550.1"/>
    <property type="molecule type" value="Genomic_DNA"/>
</dbReference>
<dbReference type="AlphaFoldDB" id="A0A4Y8CJ88"/>
<proteinExistence type="predicted"/>
<dbReference type="InterPro" id="IPR003819">
    <property type="entry name" value="TauD/TfdA-like"/>
</dbReference>
<accession>A0A4Y8CJ88</accession>
<keyword evidence="4" id="KW-1185">Reference proteome</keyword>
<dbReference type="SUPFAM" id="SSF51197">
    <property type="entry name" value="Clavaminate synthase-like"/>
    <property type="match status" value="1"/>
</dbReference>
<dbReference type="Proteomes" id="UP000297299">
    <property type="component" value="Unassembled WGS sequence"/>
</dbReference>
<sequence length="303" mass="34695">MQRLLRAGHIATQATASHFAPTLPIRYHGVSSLVPLIEVSKSGSAFQPSHLRDVHDNLERTGVLQLQLGFEDEKSSYLQDLIHNLSKNHDHGLPITHSADRGWFWDVRPSLDNLQSHGHQARSETMSRFDWHTDCSYESHPPRYFALQVLQPDRCGGGTLSLLSIDRLLTLLSPHARTWLSSPNYMIAVPPEFKKKSDEQYIVGNLLQMRKELGGGNQLRFREDITTPLTPEAAEALDELKAILYNKGVQEWTINLAPQDLPRGSIIMMDNRRWLHSRNEVRDPNRHLRRVRWDARPFGSLKQ</sequence>
<dbReference type="STRING" id="38488.A0A4Y8CJ88"/>
<keyword evidence="1" id="KW-0560">Oxidoreductase</keyword>
<dbReference type="Gene3D" id="3.60.130.10">
    <property type="entry name" value="Clavaminate synthase-like"/>
    <property type="match status" value="1"/>
</dbReference>
<dbReference type="OrthoDB" id="2960375at2759"/>
<name>A0A4Y8CJ88_9HELO</name>